<evidence type="ECO:0000256" key="2">
    <source>
        <dbReference type="ARBA" id="ARBA00004980"/>
    </source>
</evidence>
<dbReference type="SUPFAM" id="SSF52518">
    <property type="entry name" value="Thiamin diphosphate-binding fold (THDP-binding)"/>
    <property type="match status" value="2"/>
</dbReference>
<dbReference type="EC" id="2.2.1.7" evidence="5"/>
<proteinExistence type="inferred from homology"/>
<dbReference type="InterPro" id="IPR029061">
    <property type="entry name" value="THDP-binding"/>
</dbReference>
<name>A0ABW4J9B9_9LACO</name>
<keyword evidence="14" id="KW-1185">Reference proteome</keyword>
<dbReference type="CDD" id="cd02007">
    <property type="entry name" value="TPP_DXS"/>
    <property type="match status" value="1"/>
</dbReference>
<keyword evidence="9" id="KW-0784">Thiamine biosynthesis</keyword>
<evidence type="ECO:0000256" key="11">
    <source>
        <dbReference type="ARBA" id="ARBA00023229"/>
    </source>
</evidence>
<evidence type="ECO:0000256" key="9">
    <source>
        <dbReference type="ARBA" id="ARBA00022977"/>
    </source>
</evidence>
<dbReference type="Pfam" id="PF13292">
    <property type="entry name" value="DXP_synthase_N"/>
    <property type="match status" value="1"/>
</dbReference>
<evidence type="ECO:0000256" key="8">
    <source>
        <dbReference type="ARBA" id="ARBA00022842"/>
    </source>
</evidence>
<gene>
    <name evidence="13" type="ORF">ACFQ5M_05340</name>
</gene>
<dbReference type="RefSeq" id="WP_225423712.1">
    <property type="nucleotide sequence ID" value="NZ_JBHTOP010000011.1"/>
</dbReference>
<keyword evidence="6 13" id="KW-0808">Transferase</keyword>
<dbReference type="PANTHER" id="PTHR43322:SF1">
    <property type="entry name" value="1-DEOXY-D-XYLULOSE-5-PHOSPHATE SYNTHASE"/>
    <property type="match status" value="1"/>
</dbReference>
<dbReference type="Pfam" id="PF02780">
    <property type="entry name" value="Transketolase_C"/>
    <property type="match status" value="1"/>
</dbReference>
<keyword evidence="8" id="KW-0460">Magnesium</keyword>
<dbReference type="CDD" id="cd07033">
    <property type="entry name" value="TPP_PYR_DXS_TK_like"/>
    <property type="match status" value="1"/>
</dbReference>
<keyword evidence="11" id="KW-0414">Isoprene biosynthesis</keyword>
<evidence type="ECO:0000259" key="12">
    <source>
        <dbReference type="SMART" id="SM00861"/>
    </source>
</evidence>
<dbReference type="NCBIfam" id="NF008968">
    <property type="entry name" value="PRK12315.1"/>
    <property type="match status" value="1"/>
</dbReference>
<comment type="subunit">
    <text evidence="4">Homodimer.</text>
</comment>
<dbReference type="Pfam" id="PF02779">
    <property type="entry name" value="Transket_pyr"/>
    <property type="match status" value="1"/>
</dbReference>
<dbReference type="GO" id="GO:0008661">
    <property type="term" value="F:1-deoxy-D-xylulose-5-phosphate synthase activity"/>
    <property type="evidence" value="ECO:0007669"/>
    <property type="project" value="UniProtKB-EC"/>
</dbReference>
<evidence type="ECO:0000256" key="5">
    <source>
        <dbReference type="ARBA" id="ARBA00013150"/>
    </source>
</evidence>
<dbReference type="SUPFAM" id="SSF52922">
    <property type="entry name" value="TK C-terminal domain-like"/>
    <property type="match status" value="1"/>
</dbReference>
<evidence type="ECO:0000256" key="10">
    <source>
        <dbReference type="ARBA" id="ARBA00023052"/>
    </source>
</evidence>
<dbReference type="Proteomes" id="UP001597267">
    <property type="component" value="Unassembled WGS sequence"/>
</dbReference>
<dbReference type="InterPro" id="IPR009014">
    <property type="entry name" value="Transketo_C/PFOR_II"/>
</dbReference>
<evidence type="ECO:0000313" key="14">
    <source>
        <dbReference type="Proteomes" id="UP001597267"/>
    </source>
</evidence>
<evidence type="ECO:0000256" key="6">
    <source>
        <dbReference type="ARBA" id="ARBA00022679"/>
    </source>
</evidence>
<dbReference type="NCBIfam" id="NF003933">
    <property type="entry name" value="PRK05444.2-2"/>
    <property type="match status" value="1"/>
</dbReference>
<evidence type="ECO:0000256" key="7">
    <source>
        <dbReference type="ARBA" id="ARBA00022723"/>
    </source>
</evidence>
<accession>A0ABW4J9B9</accession>
<protein>
    <recommendedName>
        <fullName evidence="5">1-deoxy-D-xylulose-5-phosphate synthase</fullName>
        <ecNumber evidence="5">2.2.1.7</ecNumber>
    </recommendedName>
</protein>
<dbReference type="EMBL" id="JBHTOP010000011">
    <property type="protein sequence ID" value="MFD1671512.1"/>
    <property type="molecule type" value="Genomic_DNA"/>
</dbReference>
<comment type="caution">
    <text evidence="13">The sequence shown here is derived from an EMBL/GenBank/DDBJ whole genome shotgun (WGS) entry which is preliminary data.</text>
</comment>
<evidence type="ECO:0000313" key="13">
    <source>
        <dbReference type="EMBL" id="MFD1671512.1"/>
    </source>
</evidence>
<sequence>MTEIKTPILDTVNGPEDVKKLDLDQLTIMAEEMRQLILRKDSAVGGHVGPNLGDVELTIAFHDVFESPKDKIVWDVSHQSYAHKMLTGRKIGFMPGHYDEISGYSNQHESKHDFFTVGHTSTSIALAVGLAQARDLKHESGNVMAFIGDGALSGGLAFEALNNGGRMNSNLIVLVNDNGMSIDENQGSLYTNLAELRITEGKARNNIFKSFGFDYRYIAKGNDLATVIAAFKEVKDIDHPIVLHVHTQKGRGYQPAIDHKMAYHWRTPFDLATGAAKTPKTGEDYGDVIADYLNHKTADAPLVAINAAIPGAFGLKAFEAQHPDRYFDVGIAEQFSITFTAALASQGIRPIVFHSSTFLQRAYDQLVHDIAINDVPAVIVVRSGRISDGDRTHQGTFDIDYLSTIPNLKYLAPATKEDVITMLDWALTQKEHPVAIRIPEHGVTHGTAIATDYSDSHYQVLEKGQKVAILALGGFLNLGQKVQAQLQAQGITATLINPGFITDYDTETLTDLKADHTLVVTLEDGSLEGGFGEKIDRFYSASAMKVLNFGAKKEFTDNEPLTEIYQRYHLTPELIVKDILAQL</sequence>
<evidence type="ECO:0000256" key="1">
    <source>
        <dbReference type="ARBA" id="ARBA00001946"/>
    </source>
</evidence>
<dbReference type="SMART" id="SM00861">
    <property type="entry name" value="Transket_pyr"/>
    <property type="match status" value="1"/>
</dbReference>
<dbReference type="PANTHER" id="PTHR43322">
    <property type="entry name" value="1-D-DEOXYXYLULOSE 5-PHOSPHATE SYNTHASE-RELATED"/>
    <property type="match status" value="1"/>
</dbReference>
<organism evidence="13 14">
    <name type="scientific">Agrilactobacillus yilanensis</name>
    <dbReference type="NCBI Taxonomy" id="2485997"/>
    <lineage>
        <taxon>Bacteria</taxon>
        <taxon>Bacillati</taxon>
        <taxon>Bacillota</taxon>
        <taxon>Bacilli</taxon>
        <taxon>Lactobacillales</taxon>
        <taxon>Lactobacillaceae</taxon>
        <taxon>Agrilactobacillus</taxon>
    </lineage>
</organism>
<comment type="similarity">
    <text evidence="3">Belongs to the transketolase family. DXPS subfamily.</text>
</comment>
<dbReference type="InterPro" id="IPR005475">
    <property type="entry name" value="Transketolase-like_Pyr-bd"/>
</dbReference>
<dbReference type="Gene3D" id="3.40.50.920">
    <property type="match status" value="1"/>
</dbReference>
<comment type="cofactor">
    <cofactor evidence="1">
        <name>Mg(2+)</name>
        <dbReference type="ChEBI" id="CHEBI:18420"/>
    </cofactor>
</comment>
<feature type="domain" description="Transketolase-like pyrimidine-binding" evidence="12">
    <location>
        <begin position="283"/>
        <end position="445"/>
    </location>
</feature>
<keyword evidence="7" id="KW-0479">Metal-binding</keyword>
<keyword evidence="10" id="KW-0786">Thiamine pyrophosphate</keyword>
<dbReference type="InterPro" id="IPR005477">
    <property type="entry name" value="Dxylulose-5-P_synthase"/>
</dbReference>
<reference evidence="14" key="1">
    <citation type="journal article" date="2019" name="Int. J. Syst. Evol. Microbiol.">
        <title>The Global Catalogue of Microorganisms (GCM) 10K type strain sequencing project: providing services to taxonomists for standard genome sequencing and annotation.</title>
        <authorList>
            <consortium name="The Broad Institute Genomics Platform"/>
            <consortium name="The Broad Institute Genome Sequencing Center for Infectious Disease"/>
            <person name="Wu L."/>
            <person name="Ma J."/>
        </authorList>
    </citation>
    <scope>NUCLEOTIDE SEQUENCE [LARGE SCALE GENOMIC DNA]</scope>
    <source>
        <strain evidence="14">CCM 8896</strain>
    </source>
</reference>
<comment type="pathway">
    <text evidence="2">Metabolic intermediate biosynthesis; 1-deoxy-D-xylulose 5-phosphate biosynthesis; 1-deoxy-D-xylulose 5-phosphate from D-glyceraldehyde 3-phosphate and pyruvate: step 1/1.</text>
</comment>
<dbReference type="Gene3D" id="3.40.50.970">
    <property type="match status" value="2"/>
</dbReference>
<evidence type="ECO:0000256" key="4">
    <source>
        <dbReference type="ARBA" id="ARBA00011738"/>
    </source>
</evidence>
<dbReference type="InterPro" id="IPR033248">
    <property type="entry name" value="Transketolase_C"/>
</dbReference>
<evidence type="ECO:0000256" key="3">
    <source>
        <dbReference type="ARBA" id="ARBA00011081"/>
    </source>
</evidence>